<dbReference type="GO" id="GO:0004048">
    <property type="term" value="F:anthranilate phosphoribosyltransferase activity"/>
    <property type="evidence" value="ECO:0007669"/>
    <property type="project" value="UniProtKB-EC"/>
</dbReference>
<dbReference type="FunFam" id="3.40.1030.10:FF:000002">
    <property type="entry name" value="Anthranilate phosphoribosyltransferase"/>
    <property type="match status" value="1"/>
</dbReference>
<dbReference type="HAMAP" id="MF_00211">
    <property type="entry name" value="TrpD"/>
    <property type="match status" value="1"/>
</dbReference>
<accession>A0A8H3LNH0</accession>
<evidence type="ECO:0000256" key="9">
    <source>
        <dbReference type="ARBA" id="ARBA00071401"/>
    </source>
</evidence>
<protein>
    <recommendedName>
        <fullName evidence="9">Anthranilate phosphoribosyltransferase</fullName>
        <ecNumber evidence="2">2.4.2.18</ecNumber>
    </recommendedName>
</protein>
<dbReference type="Gene3D" id="3.40.1030.10">
    <property type="entry name" value="Nucleoside phosphorylase/phosphoribosyltransferase catalytic domain"/>
    <property type="match status" value="1"/>
</dbReference>
<evidence type="ECO:0000256" key="2">
    <source>
        <dbReference type="ARBA" id="ARBA00011948"/>
    </source>
</evidence>
<dbReference type="NCBIfam" id="TIGR01245">
    <property type="entry name" value="trpD"/>
    <property type="match status" value="1"/>
</dbReference>
<evidence type="ECO:0000313" key="12">
    <source>
        <dbReference type="EMBL" id="GES89350.1"/>
    </source>
</evidence>
<sequence length="405" mass="43895">MKRALTSGFFICTGFGNKVGPHFTPFRSGIGFEIRKHLHFGNFSREMADSDTVKNNIKTLILRPDDFTIDNVEDVITQIMQKKATSAQIAAFLVALKLHQKDFDPEVVATCSKVMLKFALRLDLSMYEGLQDSLIDIVGTGGDNMNTFNVSTAASIVVAGAGCKVAKHGNRASSSRSGSADILENLGCVIGNVTPTQAPHIINSTNFCFLFAQNFHPALKHLASTRREIGVPSILNLLGPLTNPAEPKRVVIGVHSENLGMLVAKTLKIKGITEAMVVNGDIGLDEISPEGETTVWHVTQSQPDIRKYKISPADFGLPSHSISDVKGGTPEENAELLMEILSNKYKGPILDFILLNASAALVVHGKAKDFKEGVELSRESITSGRAKKALESFKEATLMESKFTN</sequence>
<evidence type="ECO:0000256" key="6">
    <source>
        <dbReference type="ARBA" id="ARBA00022822"/>
    </source>
</evidence>
<reference evidence="12" key="1">
    <citation type="submission" date="2019-10" db="EMBL/GenBank/DDBJ databases">
        <title>Conservation and host-specific expression of non-tandemly repeated heterogenous ribosome RNA gene in arbuscular mycorrhizal fungi.</title>
        <authorList>
            <person name="Maeda T."/>
            <person name="Kobayashi Y."/>
            <person name="Nakagawa T."/>
            <person name="Ezawa T."/>
            <person name="Yamaguchi K."/>
            <person name="Bino T."/>
            <person name="Nishimoto Y."/>
            <person name="Shigenobu S."/>
            <person name="Kawaguchi M."/>
        </authorList>
    </citation>
    <scope>NUCLEOTIDE SEQUENCE</scope>
    <source>
        <strain evidence="12">HR1</strain>
    </source>
</reference>
<dbReference type="Proteomes" id="UP000615446">
    <property type="component" value="Unassembled WGS sequence"/>
</dbReference>
<dbReference type="OrthoDB" id="427800at2759"/>
<dbReference type="InterPro" id="IPR017459">
    <property type="entry name" value="Glycosyl_Trfase_fam3_N_dom"/>
</dbReference>
<feature type="domain" description="Glycosyl transferase family 3 N-terminal" evidence="11">
    <location>
        <begin position="57"/>
        <end position="119"/>
    </location>
</feature>
<gene>
    <name evidence="12" type="ORF">RCL2_001625000</name>
</gene>
<organism evidence="12 13">
    <name type="scientific">Rhizophagus clarus</name>
    <dbReference type="NCBI Taxonomy" id="94130"/>
    <lineage>
        <taxon>Eukaryota</taxon>
        <taxon>Fungi</taxon>
        <taxon>Fungi incertae sedis</taxon>
        <taxon>Mucoromycota</taxon>
        <taxon>Glomeromycotina</taxon>
        <taxon>Glomeromycetes</taxon>
        <taxon>Glomerales</taxon>
        <taxon>Glomeraceae</taxon>
        <taxon>Rhizophagus</taxon>
    </lineage>
</organism>
<evidence type="ECO:0000313" key="13">
    <source>
        <dbReference type="Proteomes" id="UP000615446"/>
    </source>
</evidence>
<dbReference type="GO" id="GO:0005829">
    <property type="term" value="C:cytosol"/>
    <property type="evidence" value="ECO:0007669"/>
    <property type="project" value="TreeGrafter"/>
</dbReference>
<dbReference type="InterPro" id="IPR000312">
    <property type="entry name" value="Glycosyl_Trfase_fam3"/>
</dbReference>
<dbReference type="SUPFAM" id="SSF52418">
    <property type="entry name" value="Nucleoside phosphorylase/phosphoribosyltransferase catalytic domain"/>
    <property type="match status" value="1"/>
</dbReference>
<dbReference type="Pfam" id="PF00591">
    <property type="entry name" value="Glycos_transf_3"/>
    <property type="match status" value="1"/>
</dbReference>
<dbReference type="EMBL" id="BLAL01000184">
    <property type="protein sequence ID" value="GES89350.1"/>
    <property type="molecule type" value="Genomic_DNA"/>
</dbReference>
<dbReference type="EC" id="2.4.2.18" evidence="2"/>
<dbReference type="PANTHER" id="PTHR43285:SF2">
    <property type="entry name" value="ANTHRANILATE PHOSPHORIBOSYLTRANSFERASE"/>
    <property type="match status" value="1"/>
</dbReference>
<keyword evidence="5 12" id="KW-0808">Transferase</keyword>
<evidence type="ECO:0000259" key="11">
    <source>
        <dbReference type="Pfam" id="PF02885"/>
    </source>
</evidence>
<evidence type="ECO:0000256" key="1">
    <source>
        <dbReference type="ARBA" id="ARBA00004907"/>
    </source>
</evidence>
<keyword evidence="7" id="KW-0057">Aromatic amino acid biosynthesis</keyword>
<dbReference type="Pfam" id="PF02885">
    <property type="entry name" value="Glycos_trans_3N"/>
    <property type="match status" value="1"/>
</dbReference>
<dbReference type="Gene3D" id="1.20.970.10">
    <property type="entry name" value="Transferase, Pyrimidine Nucleoside Phosphorylase, Chain C"/>
    <property type="match status" value="1"/>
</dbReference>
<keyword evidence="3" id="KW-0028">Amino-acid biosynthesis</keyword>
<evidence type="ECO:0000256" key="3">
    <source>
        <dbReference type="ARBA" id="ARBA00022605"/>
    </source>
</evidence>
<comment type="pathway">
    <text evidence="1">Amino-acid biosynthesis; L-tryptophan biosynthesis; L-tryptophan from chorismate: step 2/5.</text>
</comment>
<dbReference type="PANTHER" id="PTHR43285">
    <property type="entry name" value="ANTHRANILATE PHOSPHORIBOSYLTRANSFERASE"/>
    <property type="match status" value="1"/>
</dbReference>
<comment type="caution">
    <text evidence="12">The sequence shown here is derived from an EMBL/GenBank/DDBJ whole genome shotgun (WGS) entry which is preliminary data.</text>
</comment>
<dbReference type="InterPro" id="IPR036320">
    <property type="entry name" value="Glycosyl_Trfase_fam3_N_dom_sf"/>
</dbReference>
<dbReference type="InterPro" id="IPR005940">
    <property type="entry name" value="Anthranilate_Pribosyl_Tfrase"/>
</dbReference>
<proteinExistence type="inferred from homology"/>
<dbReference type="SUPFAM" id="SSF47648">
    <property type="entry name" value="Nucleoside phosphorylase/phosphoribosyltransferase N-terminal domain"/>
    <property type="match status" value="1"/>
</dbReference>
<feature type="domain" description="Glycosyl transferase family 3" evidence="10">
    <location>
        <begin position="133"/>
        <end position="386"/>
    </location>
</feature>
<comment type="similarity">
    <text evidence="8">Belongs to the anthranilate phosphoribosyltransferase family.</text>
</comment>
<evidence type="ECO:0000256" key="7">
    <source>
        <dbReference type="ARBA" id="ARBA00023141"/>
    </source>
</evidence>
<dbReference type="GO" id="GO:0000162">
    <property type="term" value="P:L-tryptophan biosynthetic process"/>
    <property type="evidence" value="ECO:0007669"/>
    <property type="project" value="UniProtKB-KW"/>
</dbReference>
<dbReference type="AlphaFoldDB" id="A0A8H3LNH0"/>
<evidence type="ECO:0000256" key="8">
    <source>
        <dbReference type="ARBA" id="ARBA00061500"/>
    </source>
</evidence>
<keyword evidence="6" id="KW-0822">Tryptophan biosynthesis</keyword>
<evidence type="ECO:0000259" key="10">
    <source>
        <dbReference type="Pfam" id="PF00591"/>
    </source>
</evidence>
<keyword evidence="4 12" id="KW-0328">Glycosyltransferase</keyword>
<dbReference type="InterPro" id="IPR035902">
    <property type="entry name" value="Nuc_phospho_transferase"/>
</dbReference>
<evidence type="ECO:0000256" key="4">
    <source>
        <dbReference type="ARBA" id="ARBA00022676"/>
    </source>
</evidence>
<evidence type="ECO:0000256" key="5">
    <source>
        <dbReference type="ARBA" id="ARBA00022679"/>
    </source>
</evidence>
<name>A0A8H3LNH0_9GLOM</name>